<protein>
    <submittedName>
        <fullName evidence="7">E3 ubiquitin-protein ligase TRIM39-like</fullName>
    </submittedName>
</protein>
<dbReference type="PRINTS" id="PR01407">
    <property type="entry name" value="BUTYPHLNCDUF"/>
</dbReference>
<dbReference type="SUPFAM" id="SSF57845">
    <property type="entry name" value="B-box zinc-binding domain"/>
    <property type="match status" value="1"/>
</dbReference>
<keyword evidence="6" id="KW-1185">Reference proteome</keyword>
<keyword evidence="2" id="KW-0862">Zinc</keyword>
<dbReference type="GeneID" id="115826684"/>
<dbReference type="GO" id="GO:0008270">
    <property type="term" value="F:zinc ion binding"/>
    <property type="evidence" value="ECO:0007669"/>
    <property type="project" value="UniProtKB-KW"/>
</dbReference>
<dbReference type="Gene3D" id="2.60.120.920">
    <property type="match status" value="1"/>
</dbReference>
<keyword evidence="1 3" id="KW-0863">Zinc-finger</keyword>
<dbReference type="InterPro" id="IPR003879">
    <property type="entry name" value="Butyrophylin_SPRY"/>
</dbReference>
<keyword evidence="1 3" id="KW-0479">Metal-binding</keyword>
<accession>A0A6J2WLK1</accession>
<sequence length="400" mass="46000">MASALVSEDLSFDIPCDPVVLPCLPESRTTEEPPGCPVGRSPDAPGYGVFKNLCRSIWPERHHQASAESDKICIQHNKKLKFYCLTDEQLICLVCKTTRKHINHSVCSRDEATSRTKKQAKRTRRGIKKRFKKFRKFLHNEELERLSLLKKEEKQKRALIDVAKHLQNLSFEVLVNMQDIVQYTPVTLDPNTSHPSLLLSGDLTTITYQEEQLEKLPNNPERFQSRSMVLGSEGFISGTHCWDVEVGGNRAWAVGVITESAQRERASLSENQFWEVAFYTDMYEAQSLHEPLTALTLTTEPRRIRVELDYDNGILHFFDPVTKTALHTFKDTFTHRVFPYFQSDSCFHPLKIVPMKLSMRLKKHRLPAEVCASMNESLDESRSSEPLYENVELFKVKEAQ</sequence>
<dbReference type="Pfam" id="PF13765">
    <property type="entry name" value="PRY"/>
    <property type="match status" value="1"/>
</dbReference>
<dbReference type="RefSeq" id="XP_030646430.1">
    <property type="nucleotide sequence ID" value="XM_030790570.1"/>
</dbReference>
<evidence type="ECO:0000256" key="1">
    <source>
        <dbReference type="ARBA" id="ARBA00022771"/>
    </source>
</evidence>
<dbReference type="InterPro" id="IPR043136">
    <property type="entry name" value="B30.2/SPRY_sf"/>
</dbReference>
<dbReference type="InterPro" id="IPR013320">
    <property type="entry name" value="ConA-like_dom_sf"/>
</dbReference>
<dbReference type="InterPro" id="IPR000315">
    <property type="entry name" value="Znf_B-box"/>
</dbReference>
<evidence type="ECO:0000313" key="6">
    <source>
        <dbReference type="Proteomes" id="UP000504632"/>
    </source>
</evidence>
<organism evidence="6 7">
    <name type="scientific">Chanos chanos</name>
    <name type="common">Milkfish</name>
    <name type="synonym">Mugil chanos</name>
    <dbReference type="NCBI Taxonomy" id="29144"/>
    <lineage>
        <taxon>Eukaryota</taxon>
        <taxon>Metazoa</taxon>
        <taxon>Chordata</taxon>
        <taxon>Craniata</taxon>
        <taxon>Vertebrata</taxon>
        <taxon>Euteleostomi</taxon>
        <taxon>Actinopterygii</taxon>
        <taxon>Neopterygii</taxon>
        <taxon>Teleostei</taxon>
        <taxon>Ostariophysi</taxon>
        <taxon>Gonorynchiformes</taxon>
        <taxon>Chanidae</taxon>
        <taxon>Chanos</taxon>
    </lineage>
</organism>
<name>A0A6J2WLK1_CHACN</name>
<dbReference type="InterPro" id="IPR050143">
    <property type="entry name" value="TRIM/RBCC"/>
</dbReference>
<dbReference type="Proteomes" id="UP000504632">
    <property type="component" value="Chromosome 13"/>
</dbReference>
<proteinExistence type="predicted"/>
<dbReference type="InterPro" id="IPR006574">
    <property type="entry name" value="PRY"/>
</dbReference>
<dbReference type="CDD" id="cd12893">
    <property type="entry name" value="SPRY_PRY_TRIM35"/>
    <property type="match status" value="1"/>
</dbReference>
<dbReference type="InterPro" id="IPR001870">
    <property type="entry name" value="B30.2/SPRY"/>
</dbReference>
<dbReference type="PROSITE" id="PS50119">
    <property type="entry name" value="ZF_BBOX"/>
    <property type="match status" value="1"/>
</dbReference>
<dbReference type="AlphaFoldDB" id="A0A6J2WLK1"/>
<dbReference type="InterPro" id="IPR003877">
    <property type="entry name" value="SPRY_dom"/>
</dbReference>
<dbReference type="Pfam" id="PF00622">
    <property type="entry name" value="SPRY"/>
    <property type="match status" value="1"/>
</dbReference>
<reference evidence="7" key="1">
    <citation type="submission" date="2025-08" db="UniProtKB">
        <authorList>
            <consortium name="RefSeq"/>
        </authorList>
    </citation>
    <scope>IDENTIFICATION</scope>
</reference>
<evidence type="ECO:0000259" key="4">
    <source>
        <dbReference type="PROSITE" id="PS50119"/>
    </source>
</evidence>
<evidence type="ECO:0000256" key="2">
    <source>
        <dbReference type="ARBA" id="ARBA00022833"/>
    </source>
</evidence>
<evidence type="ECO:0000313" key="7">
    <source>
        <dbReference type="RefSeq" id="XP_030646430.1"/>
    </source>
</evidence>
<gene>
    <name evidence="7" type="primary">LOC115826684</name>
</gene>
<dbReference type="SMART" id="SM00449">
    <property type="entry name" value="SPRY"/>
    <property type="match status" value="1"/>
</dbReference>
<evidence type="ECO:0000259" key="5">
    <source>
        <dbReference type="PROSITE" id="PS50188"/>
    </source>
</evidence>
<dbReference type="SMART" id="SM00336">
    <property type="entry name" value="BBOX"/>
    <property type="match status" value="1"/>
</dbReference>
<dbReference type="SUPFAM" id="SSF49899">
    <property type="entry name" value="Concanavalin A-like lectins/glucanases"/>
    <property type="match status" value="1"/>
</dbReference>
<feature type="domain" description="B box-type" evidence="4">
    <location>
        <begin position="68"/>
        <end position="109"/>
    </location>
</feature>
<feature type="domain" description="B30.2/SPRY" evidence="5">
    <location>
        <begin position="166"/>
        <end position="359"/>
    </location>
</feature>
<dbReference type="Pfam" id="PF00643">
    <property type="entry name" value="zf-B_box"/>
    <property type="match status" value="1"/>
</dbReference>
<dbReference type="PROSITE" id="PS50188">
    <property type="entry name" value="B302_SPRY"/>
    <property type="match status" value="1"/>
</dbReference>
<evidence type="ECO:0000256" key="3">
    <source>
        <dbReference type="PROSITE-ProRule" id="PRU00024"/>
    </source>
</evidence>
<dbReference type="SMART" id="SM00589">
    <property type="entry name" value="PRY"/>
    <property type="match status" value="1"/>
</dbReference>
<dbReference type="Gene3D" id="3.30.160.60">
    <property type="entry name" value="Classic Zinc Finger"/>
    <property type="match status" value="1"/>
</dbReference>
<dbReference type="InParanoid" id="A0A6J2WLK1"/>
<dbReference type="PANTHER" id="PTHR24103">
    <property type="entry name" value="E3 UBIQUITIN-PROTEIN LIGASE TRIM"/>
    <property type="match status" value="1"/>
</dbReference>